<reference evidence="1" key="1">
    <citation type="journal article" date="2020" name="Nature">
        <title>Giant virus diversity and host interactions through global metagenomics.</title>
        <authorList>
            <person name="Schulz F."/>
            <person name="Roux S."/>
            <person name="Paez-Espino D."/>
            <person name="Jungbluth S."/>
            <person name="Walsh D.A."/>
            <person name="Denef V.J."/>
            <person name="McMahon K.D."/>
            <person name="Konstantinidis K.T."/>
            <person name="Eloe-Fadrosh E.A."/>
            <person name="Kyrpides N.C."/>
            <person name="Woyke T."/>
        </authorList>
    </citation>
    <scope>NUCLEOTIDE SEQUENCE</scope>
    <source>
        <strain evidence="1">GVMAG-M-3300023174-60</strain>
    </source>
</reference>
<name>A0A6C0DTU3_9ZZZZ</name>
<dbReference type="EMBL" id="MN739677">
    <property type="protein sequence ID" value="QHT20024.1"/>
    <property type="molecule type" value="Genomic_DNA"/>
</dbReference>
<accession>A0A6C0DTU3</accession>
<organism evidence="1">
    <name type="scientific">viral metagenome</name>
    <dbReference type="NCBI Taxonomy" id="1070528"/>
    <lineage>
        <taxon>unclassified sequences</taxon>
        <taxon>metagenomes</taxon>
        <taxon>organismal metagenomes</taxon>
    </lineage>
</organism>
<dbReference type="AlphaFoldDB" id="A0A6C0DTU3"/>
<sequence length="275" mass="32204">MSDSDNNTSYKINYVIATHALNANRRKSYGGDNFTEYVLRYHLYVLSQNLTSESNIKQITIVKPDVPDEIGYYNISPYDKILEDKGIKIEHYSVENKGISYTQYLKCFKEYPDFDYYIIVEDDYTVNINYINFDKILYNLYNKTFSNNIGFLDSWSPLEGLHGLPHHSAITLGILSKPTVDLFLTNLHNIYLEQYNFSQEMTQRGIPIIDMNSAGYLTQILYWSTGNNRIEDYSTNNPPEAFYTPIQYYYDIVQYYKKILDTTIEVHNNFGIHNV</sequence>
<protein>
    <submittedName>
        <fullName evidence="1">Uncharacterized protein</fullName>
    </submittedName>
</protein>
<evidence type="ECO:0000313" key="1">
    <source>
        <dbReference type="EMBL" id="QHT20024.1"/>
    </source>
</evidence>
<proteinExistence type="predicted"/>